<comment type="caution">
    <text evidence="1">The sequence shown here is derived from an EMBL/GenBank/DDBJ whole genome shotgun (WGS) entry which is preliminary data.</text>
</comment>
<protein>
    <submittedName>
        <fullName evidence="1">Uncharacterized protein</fullName>
    </submittedName>
</protein>
<accession>A0A9X4BYC0</accession>
<evidence type="ECO:0000313" key="2">
    <source>
        <dbReference type="Proteomes" id="UP001148185"/>
    </source>
</evidence>
<reference evidence="1 2" key="1">
    <citation type="submission" date="2022-05" db="EMBL/GenBank/DDBJ databases">
        <title>Novel Pseudomonas spp. Isolated from a Rainbow Trout Aquaculture Facility.</title>
        <authorList>
            <person name="Testerman T."/>
            <person name="Graf J."/>
        </authorList>
    </citation>
    <scope>NUCLEOTIDE SEQUENCE [LARGE SCALE GENOMIC DNA]</scope>
    <source>
        <strain evidence="1 2">ID1042</strain>
    </source>
</reference>
<dbReference type="EMBL" id="JAMDHA010000004">
    <property type="protein sequence ID" value="MDD1006823.1"/>
    <property type="molecule type" value="Genomic_DNA"/>
</dbReference>
<keyword evidence="2" id="KW-1185">Reference proteome</keyword>
<sequence>MINCSPEQYAIDPETLRKAFTHVSDGVMNKLVDDLKQSPAPTFKGCLGC</sequence>
<gene>
    <name evidence="1" type="ORF">M5G27_04945</name>
</gene>
<evidence type="ECO:0000313" key="1">
    <source>
        <dbReference type="EMBL" id="MDD1006823.1"/>
    </source>
</evidence>
<dbReference type="RefSeq" id="WP_273875365.1">
    <property type="nucleotide sequence ID" value="NZ_JAMDHA010000004.1"/>
</dbReference>
<organism evidence="1 2">
    <name type="scientific">Pseudomonas shahriarae</name>
    <dbReference type="NCBI Taxonomy" id="2745512"/>
    <lineage>
        <taxon>Bacteria</taxon>
        <taxon>Pseudomonadati</taxon>
        <taxon>Pseudomonadota</taxon>
        <taxon>Gammaproteobacteria</taxon>
        <taxon>Pseudomonadales</taxon>
        <taxon>Pseudomonadaceae</taxon>
        <taxon>Pseudomonas</taxon>
    </lineage>
</organism>
<proteinExistence type="predicted"/>
<name>A0A9X4BYC0_9PSED</name>
<dbReference type="AlphaFoldDB" id="A0A9X4BYC0"/>
<dbReference type="Proteomes" id="UP001148185">
    <property type="component" value="Unassembled WGS sequence"/>
</dbReference>